<dbReference type="AlphaFoldDB" id="A0A2H0RNN9"/>
<organism evidence="1 2">
    <name type="scientific">Candidatus Uhrbacteria bacterium CG10_big_fil_rev_8_21_14_0_10_50_16</name>
    <dbReference type="NCBI Taxonomy" id="1975039"/>
    <lineage>
        <taxon>Bacteria</taxon>
        <taxon>Candidatus Uhriibacteriota</taxon>
    </lineage>
</organism>
<protein>
    <recommendedName>
        <fullName evidence="3">Peptidoglycan binding-like domain-containing protein</fullName>
    </recommendedName>
</protein>
<evidence type="ECO:0000313" key="2">
    <source>
        <dbReference type="Proteomes" id="UP000230084"/>
    </source>
</evidence>
<name>A0A2H0RNN9_9BACT</name>
<evidence type="ECO:0000313" key="1">
    <source>
        <dbReference type="EMBL" id="PIR47614.1"/>
    </source>
</evidence>
<dbReference type="Proteomes" id="UP000230084">
    <property type="component" value="Unassembled WGS sequence"/>
</dbReference>
<dbReference type="EMBL" id="PCYM01000005">
    <property type="protein sequence ID" value="PIR47614.1"/>
    <property type="molecule type" value="Genomic_DNA"/>
</dbReference>
<comment type="caution">
    <text evidence="1">The sequence shown here is derived from an EMBL/GenBank/DDBJ whole genome shotgun (WGS) entry which is preliminary data.</text>
</comment>
<proteinExistence type="predicted"/>
<reference evidence="1 2" key="1">
    <citation type="submission" date="2017-09" db="EMBL/GenBank/DDBJ databases">
        <title>Depth-based differentiation of microbial function through sediment-hosted aquifers and enrichment of novel symbionts in the deep terrestrial subsurface.</title>
        <authorList>
            <person name="Probst A.J."/>
            <person name="Ladd B."/>
            <person name="Jarett J.K."/>
            <person name="Geller-Mcgrath D.E."/>
            <person name="Sieber C.M."/>
            <person name="Emerson J.B."/>
            <person name="Anantharaman K."/>
            <person name="Thomas B.C."/>
            <person name="Malmstrom R."/>
            <person name="Stieglmeier M."/>
            <person name="Klingl A."/>
            <person name="Woyke T."/>
            <person name="Ryan C.M."/>
            <person name="Banfield J.F."/>
        </authorList>
    </citation>
    <scope>NUCLEOTIDE SEQUENCE [LARGE SCALE GENOMIC DNA]</scope>
    <source>
        <strain evidence="1">CG10_big_fil_rev_8_21_14_0_10_50_16</strain>
    </source>
</reference>
<evidence type="ECO:0008006" key="3">
    <source>
        <dbReference type="Google" id="ProtNLM"/>
    </source>
</evidence>
<sequence length="97" mass="10966">MQMILNGLVGSRCTVEVNGRHVGKSVEAVICLQREILGLAESEVDGNFGPGTRSALRERFGIDVDGIPLPMVTIRMYTQWMGPDHVWIKYWPPRQKR</sequence>
<gene>
    <name evidence="1" type="ORF">COV06_02940</name>
</gene>
<accession>A0A2H0RNN9</accession>